<dbReference type="EMBL" id="CAADIW010000053">
    <property type="protein sequence ID" value="VFS42000.1"/>
    <property type="molecule type" value="Genomic_DNA"/>
</dbReference>
<evidence type="ECO:0000313" key="2">
    <source>
        <dbReference type="Proteomes" id="UP000351155"/>
    </source>
</evidence>
<reference evidence="1 2" key="1">
    <citation type="submission" date="2019-03" db="EMBL/GenBank/DDBJ databases">
        <authorList>
            <consortium name="Pathogen Informatics"/>
        </authorList>
    </citation>
    <scope>NUCLEOTIDE SEQUENCE [LARGE SCALE GENOMIC DNA]</scope>
    <source>
        <strain evidence="1 2">NCTC12126</strain>
    </source>
</reference>
<protein>
    <submittedName>
        <fullName evidence="1">Cyclopropane-fatty-acyl-phospholipid synthase</fullName>
        <ecNumber evidence="1">2.1.1.79</ecNumber>
    </submittedName>
</protein>
<keyword evidence="1" id="KW-0808">Transferase</keyword>
<dbReference type="Pfam" id="PF02353">
    <property type="entry name" value="CMAS"/>
    <property type="match status" value="1"/>
</dbReference>
<dbReference type="GO" id="GO:0008825">
    <property type="term" value="F:cyclopropane-fatty-acyl-phospholipid synthase activity"/>
    <property type="evidence" value="ECO:0007669"/>
    <property type="project" value="UniProtKB-EC"/>
</dbReference>
<organism evidence="1 2">
    <name type="scientific">Enterobacter cancerogenus</name>
    <dbReference type="NCBI Taxonomy" id="69218"/>
    <lineage>
        <taxon>Bacteria</taxon>
        <taxon>Pseudomonadati</taxon>
        <taxon>Pseudomonadota</taxon>
        <taxon>Gammaproteobacteria</taxon>
        <taxon>Enterobacterales</taxon>
        <taxon>Enterobacteriaceae</taxon>
        <taxon>Enterobacter</taxon>
        <taxon>Enterobacter cloacae complex</taxon>
    </lineage>
</organism>
<name>A0A484Z0D8_9ENTR</name>
<dbReference type="InterPro" id="IPR029063">
    <property type="entry name" value="SAM-dependent_MTases_sf"/>
</dbReference>
<keyword evidence="1" id="KW-0489">Methyltransferase</keyword>
<gene>
    <name evidence="1" type="primary">cfa_2</name>
    <name evidence="1" type="ORF">NCTC12126_04599</name>
</gene>
<dbReference type="EC" id="2.1.1.79" evidence="1"/>
<proteinExistence type="predicted"/>
<dbReference type="Gene3D" id="3.40.50.150">
    <property type="entry name" value="Vaccinia Virus protein VP39"/>
    <property type="match status" value="1"/>
</dbReference>
<accession>A0A484Z0D8</accession>
<dbReference type="PANTHER" id="PTHR43667">
    <property type="entry name" value="CYCLOPROPANE-FATTY-ACYL-PHOSPHOLIPID SYNTHASE"/>
    <property type="match status" value="1"/>
</dbReference>
<dbReference type="SUPFAM" id="SSF53335">
    <property type="entry name" value="S-adenosyl-L-methionine-dependent methyltransferases"/>
    <property type="match status" value="1"/>
</dbReference>
<dbReference type="PANTHER" id="PTHR43667:SF2">
    <property type="entry name" value="FATTY ACID C-METHYL TRANSFERASE"/>
    <property type="match status" value="1"/>
</dbReference>
<dbReference type="GO" id="GO:0032259">
    <property type="term" value="P:methylation"/>
    <property type="evidence" value="ECO:0007669"/>
    <property type="project" value="UniProtKB-KW"/>
</dbReference>
<dbReference type="Proteomes" id="UP000351155">
    <property type="component" value="Unassembled WGS sequence"/>
</dbReference>
<evidence type="ECO:0000313" key="1">
    <source>
        <dbReference type="EMBL" id="VFS42000.1"/>
    </source>
</evidence>
<dbReference type="InterPro" id="IPR050723">
    <property type="entry name" value="CFA/CMAS"/>
</dbReference>
<dbReference type="AlphaFoldDB" id="A0A484Z0D8"/>
<sequence length="256" mass="28565">MSDPVFVLEPDIPRNVRVARWLLFRLLKGLRGGSLTLRDGAQTFQFGDTSAALHAQVQVLSSGVYWRILTGGSLAAAEAWMDGEWETAQLTPLLELIALNSQILGQMEKGFRLFGKPVERLRHWMRRNSRAQARDNIAAHYDLGNSFYAHFLDEQLLYSSALFTADTQDLTAAQQAKMARLCDQLALSENDHLLEIGTGWGAMAEYAARHYGCRVTTTTLSQEQYLWATERIAPGGVAGSRRGVALRLPRSDRGLR</sequence>